<dbReference type="RefSeq" id="WP_067385804.1">
    <property type="nucleotide sequence ID" value="NZ_CP015839.1"/>
</dbReference>
<gene>
    <name evidence="14" type="ORF">A8C75_18725</name>
</gene>
<reference evidence="14 15" key="2">
    <citation type="journal article" date="2018" name="Int. J. Syst. Evol. Microbiol.">
        <title>Marinobacterium aestuarii sp. nov., a benzene-degrading marine bacterium isolated from estuary sediment.</title>
        <authorList>
            <person name="Bae S.S."/>
            <person name="Jung J."/>
            <person name="Chung D."/>
            <person name="Baek K."/>
        </authorList>
    </citation>
    <scope>NUCLEOTIDE SEQUENCE [LARGE SCALE GENOMIC DNA]</scope>
    <source>
        <strain evidence="14 15">ST58-10</strain>
    </source>
</reference>
<dbReference type="PROSITE" id="PS00455">
    <property type="entry name" value="AMP_BINDING"/>
    <property type="match status" value="1"/>
</dbReference>
<dbReference type="Proteomes" id="UP000078070">
    <property type="component" value="Chromosome"/>
</dbReference>
<organism evidence="14 15">
    <name type="scientific">Marinobacterium aestuarii</name>
    <dbReference type="NCBI Taxonomy" id="1821621"/>
    <lineage>
        <taxon>Bacteria</taxon>
        <taxon>Pseudomonadati</taxon>
        <taxon>Pseudomonadota</taxon>
        <taxon>Gammaproteobacteria</taxon>
        <taxon>Oceanospirillales</taxon>
        <taxon>Oceanospirillaceae</taxon>
        <taxon>Marinobacterium</taxon>
    </lineage>
</organism>
<dbReference type="EC" id="6.2.1.3" evidence="9"/>
<keyword evidence="6" id="KW-0067">ATP-binding</keyword>
<evidence type="ECO:0000256" key="11">
    <source>
        <dbReference type="ARBA" id="ARBA00042773"/>
    </source>
</evidence>
<evidence type="ECO:0000313" key="15">
    <source>
        <dbReference type="Proteomes" id="UP000078070"/>
    </source>
</evidence>
<keyword evidence="8" id="KW-0472">Membrane</keyword>
<dbReference type="Gene3D" id="3.30.300.30">
    <property type="match status" value="1"/>
</dbReference>
<dbReference type="Pfam" id="PF00501">
    <property type="entry name" value="AMP-binding"/>
    <property type="match status" value="1"/>
</dbReference>
<dbReference type="InterPro" id="IPR042099">
    <property type="entry name" value="ANL_N_sf"/>
</dbReference>
<evidence type="ECO:0000256" key="3">
    <source>
        <dbReference type="ARBA" id="ARBA00005005"/>
    </source>
</evidence>
<dbReference type="GO" id="GO:0016020">
    <property type="term" value="C:membrane"/>
    <property type="evidence" value="ECO:0007669"/>
    <property type="project" value="UniProtKB-SubCell"/>
</dbReference>
<proteinExistence type="predicted"/>
<dbReference type="Gene3D" id="3.40.50.12780">
    <property type="entry name" value="N-terminal domain of ligase-like"/>
    <property type="match status" value="1"/>
</dbReference>
<dbReference type="InterPro" id="IPR050237">
    <property type="entry name" value="ATP-dep_AMP-bd_enzyme"/>
</dbReference>
<protein>
    <recommendedName>
        <fullName evidence="10">Long-chain-fatty-acid--CoA ligase</fullName>
        <ecNumber evidence="9">6.2.1.3</ecNumber>
    </recommendedName>
    <alternativeName>
        <fullName evidence="11">Long-chain acyl-CoA synthetase</fullName>
    </alternativeName>
</protein>
<dbReference type="InterPro" id="IPR020845">
    <property type="entry name" value="AMP-binding_CS"/>
</dbReference>
<evidence type="ECO:0000256" key="7">
    <source>
        <dbReference type="ARBA" id="ARBA00022842"/>
    </source>
</evidence>
<dbReference type="STRING" id="1821621.A8C75_18725"/>
<evidence type="ECO:0000256" key="4">
    <source>
        <dbReference type="ARBA" id="ARBA00022598"/>
    </source>
</evidence>
<dbReference type="AlphaFoldDB" id="A0A1A9F292"/>
<evidence type="ECO:0000256" key="2">
    <source>
        <dbReference type="ARBA" id="ARBA00004170"/>
    </source>
</evidence>
<keyword evidence="7" id="KW-0460">Magnesium</keyword>
<dbReference type="PANTHER" id="PTHR43767:SF8">
    <property type="entry name" value="LONG-CHAIN-FATTY-ACID--COA LIGASE"/>
    <property type="match status" value="1"/>
</dbReference>
<evidence type="ECO:0000256" key="6">
    <source>
        <dbReference type="ARBA" id="ARBA00022840"/>
    </source>
</evidence>
<keyword evidence="4 14" id="KW-0436">Ligase</keyword>
<evidence type="ECO:0000256" key="9">
    <source>
        <dbReference type="ARBA" id="ARBA00026121"/>
    </source>
</evidence>
<dbReference type="CDD" id="cd05936">
    <property type="entry name" value="FC-FACS_FadD_like"/>
    <property type="match status" value="1"/>
</dbReference>
<dbReference type="InterPro" id="IPR045851">
    <property type="entry name" value="AMP-bd_C_sf"/>
</dbReference>
<dbReference type="PANTHER" id="PTHR43767">
    <property type="entry name" value="LONG-CHAIN-FATTY-ACID--COA LIGASE"/>
    <property type="match status" value="1"/>
</dbReference>
<name>A0A1A9F292_9GAMM</name>
<dbReference type="EMBL" id="CP015839">
    <property type="protein sequence ID" value="ANG64307.1"/>
    <property type="molecule type" value="Genomic_DNA"/>
</dbReference>
<dbReference type="Pfam" id="PF13193">
    <property type="entry name" value="AMP-binding_C"/>
    <property type="match status" value="1"/>
</dbReference>
<accession>A0A1A9F292</accession>
<dbReference type="FunFam" id="3.30.300.30:FF:000006">
    <property type="entry name" value="Long-chain-fatty-acid--CoA ligase FadD"/>
    <property type="match status" value="1"/>
</dbReference>
<evidence type="ECO:0000256" key="8">
    <source>
        <dbReference type="ARBA" id="ARBA00023136"/>
    </source>
</evidence>
<dbReference type="SUPFAM" id="SSF56801">
    <property type="entry name" value="Acetyl-CoA synthetase-like"/>
    <property type="match status" value="1"/>
</dbReference>
<dbReference type="InterPro" id="IPR000873">
    <property type="entry name" value="AMP-dep_synth/lig_dom"/>
</dbReference>
<feature type="domain" description="AMP-binding enzyme C-terminal" evidence="13">
    <location>
        <begin position="464"/>
        <end position="538"/>
    </location>
</feature>
<evidence type="ECO:0000256" key="10">
    <source>
        <dbReference type="ARBA" id="ARBA00039545"/>
    </source>
</evidence>
<evidence type="ECO:0000259" key="13">
    <source>
        <dbReference type="Pfam" id="PF13193"/>
    </source>
</evidence>
<sequence length="554" mass="60667">MAQARGHSIPQELNPQQHATVLDVVARACRDYPERPAFTSFGRTLNYAELDRLADAFAVYLQRNTDLKPGDRIAVQLPNLIQYPVVLFGALRAGLVVVNTNPLYTPREMEHQFRDSGAKALVIHKSMAHNAEKIIGNTDISHVFVTQIGDLHGFLKRTLLNAAIKYIKKLEPSYSLPGSVCLRHALDTGLGLKPEPVERATADPAVLQYTGGTTGLAKGAVLSHGNLVSNMVQGCELISRADGHWSQTTVAPLPLYHIYAFTISLIVMETGGHTVLIPNPRDMDAFVRELKRWQVSCFIGLNTLFVALCNRADFRALDFSHLIVTISGGMALTHDAADKWREVTGCEIMEGYGLTETSPAVSINPPGGVRVGTIGCPLAGTEVRILAQDDTDATPGEAGELCVRGPQVMVGYWQREKETADAFTADGYFRTGDIAIQEPDGYLRIVDRAKDLIIVSGFNVYPNEIEDVVASHPDVVECAAVGVADEKTGESVRLFVVSRNDALTAADIRVWCKERLTGYKIPREVMFTHDLPKSNIGKVLRRKLKETDQDAEVA</sequence>
<comment type="pathway">
    <text evidence="3">Lipid metabolism; fatty acid beta-oxidation.</text>
</comment>
<feature type="domain" description="AMP-dependent synthetase/ligase" evidence="12">
    <location>
        <begin position="26"/>
        <end position="413"/>
    </location>
</feature>
<reference evidence="15" key="1">
    <citation type="submission" date="2016-05" db="EMBL/GenBank/DDBJ databases">
        <authorList>
            <person name="Baek K."/>
            <person name="Yang S.-J."/>
        </authorList>
    </citation>
    <scope>NUCLEOTIDE SEQUENCE [LARGE SCALE GENOMIC DNA]</scope>
    <source>
        <strain evidence="15">ST58-10</strain>
    </source>
</reference>
<keyword evidence="15" id="KW-1185">Reference proteome</keyword>
<dbReference type="GO" id="GO:0005524">
    <property type="term" value="F:ATP binding"/>
    <property type="evidence" value="ECO:0007669"/>
    <property type="project" value="UniProtKB-KW"/>
</dbReference>
<evidence type="ECO:0000259" key="12">
    <source>
        <dbReference type="Pfam" id="PF00501"/>
    </source>
</evidence>
<evidence type="ECO:0000256" key="5">
    <source>
        <dbReference type="ARBA" id="ARBA00022741"/>
    </source>
</evidence>
<dbReference type="GO" id="GO:0004467">
    <property type="term" value="F:long-chain fatty acid-CoA ligase activity"/>
    <property type="evidence" value="ECO:0007669"/>
    <property type="project" value="UniProtKB-EC"/>
</dbReference>
<dbReference type="InterPro" id="IPR025110">
    <property type="entry name" value="AMP-bd_C"/>
</dbReference>
<comment type="cofactor">
    <cofactor evidence="1">
        <name>Mg(2+)</name>
        <dbReference type="ChEBI" id="CHEBI:18420"/>
    </cofactor>
</comment>
<keyword evidence="5" id="KW-0547">Nucleotide-binding</keyword>
<dbReference type="KEGG" id="mars:A8C75_18725"/>
<evidence type="ECO:0000256" key="1">
    <source>
        <dbReference type="ARBA" id="ARBA00001946"/>
    </source>
</evidence>
<evidence type="ECO:0000313" key="14">
    <source>
        <dbReference type="EMBL" id="ANG64307.1"/>
    </source>
</evidence>
<dbReference type="OrthoDB" id="9761989at2"/>
<comment type="subcellular location">
    <subcellularLocation>
        <location evidence="2">Membrane</location>
        <topology evidence="2">Peripheral membrane protein</topology>
    </subcellularLocation>
</comment>